<sequence>MPIIYEEDLAADSTGDGNCYWVNFTKPLFWWRVTAEHIAAGLAPSGVLAACVQQLSLKDLVNLQKLFLSKFYIPNGVKGRESQNQLAKCKTEQERSSAWARLEHLYHTTLKETYGAIPEGASCGGASRMQQPCIEQYYLQPMPSGLQVSELIELWQHIRGVPSEGDKSPTQGSMTNPAEENEQLQAAHKQRLELLKTLLCQPWPGMLKVRHENKPAITRDGMHSIMAFFIKVARKFASALPTIELTAQRARGAPLPDTAFEDASSTGSTALEEESYTSGDANLPSDDATEGGGGEEEEEEVERDALSSDPAPPPTPLQPHLLPLTPVKGEHHHRLLSADALSSTQNNMLPSSDGALQQNSIGGTASPPQPSQPGHAPPTSLLSSPFPPDCLLSNFPKDPSLAHTLVTPPMPHSLASPQLGVGLKSGHVSEHLEPNPSAVYSPTPQLLSPPRPKFWMPQLRQPSNPYIQLAPPELLLGPEPHHIPFSHGALLAHHSPMHSMAATPIGSQPLAPTHRHLPMGTQPHELAPRTAAQPHAHVGTRTGTVAHGGAPGAQMSPRSSLGTGKHALNVPPDTQMADGMWVGGWDAAALPKRRPPPPASHLALSSSPPSTPWKSDSTWVGGWGAAEAVPEHRPPFPATYFNVAPIPPSTPAKPHAQPRKPAASWLRSLLCLGAEAAGEGAPVAPGGPHNTRNHNRVAPA</sequence>
<evidence type="ECO:0000313" key="3">
    <source>
        <dbReference type="Proteomes" id="UP000815325"/>
    </source>
</evidence>
<feature type="compositionally biased region" description="Acidic residues" evidence="1">
    <location>
        <begin position="287"/>
        <end position="302"/>
    </location>
</feature>
<feature type="region of interest" description="Disordered" evidence="1">
    <location>
        <begin position="254"/>
        <end position="325"/>
    </location>
</feature>
<organism evidence="2 3">
    <name type="scientific">Dunaliella salina</name>
    <name type="common">Green alga</name>
    <name type="synonym">Protococcus salinus</name>
    <dbReference type="NCBI Taxonomy" id="3046"/>
    <lineage>
        <taxon>Eukaryota</taxon>
        <taxon>Viridiplantae</taxon>
        <taxon>Chlorophyta</taxon>
        <taxon>core chlorophytes</taxon>
        <taxon>Chlorophyceae</taxon>
        <taxon>CS clade</taxon>
        <taxon>Chlamydomonadales</taxon>
        <taxon>Dunaliellaceae</taxon>
        <taxon>Dunaliella</taxon>
    </lineage>
</organism>
<dbReference type="Proteomes" id="UP000815325">
    <property type="component" value="Unassembled WGS sequence"/>
</dbReference>
<protein>
    <submittedName>
        <fullName evidence="2">Uncharacterized protein</fullName>
    </submittedName>
</protein>
<feature type="region of interest" description="Disordered" evidence="1">
    <location>
        <begin position="588"/>
        <end position="615"/>
    </location>
</feature>
<feature type="region of interest" description="Disordered" evidence="1">
    <location>
        <begin position="416"/>
        <end position="445"/>
    </location>
</feature>
<feature type="compositionally biased region" description="Low complexity" evidence="1">
    <location>
        <begin position="372"/>
        <end position="384"/>
    </location>
</feature>
<proteinExistence type="predicted"/>
<evidence type="ECO:0000313" key="2">
    <source>
        <dbReference type="EMBL" id="KAF5841830.1"/>
    </source>
</evidence>
<feature type="compositionally biased region" description="Low complexity" evidence="1">
    <location>
        <begin position="678"/>
        <end position="688"/>
    </location>
</feature>
<dbReference type="EMBL" id="MU069475">
    <property type="protein sequence ID" value="KAF5841830.1"/>
    <property type="molecule type" value="Genomic_DNA"/>
</dbReference>
<comment type="caution">
    <text evidence="2">The sequence shown here is derived from an EMBL/GenBank/DDBJ whole genome shotgun (WGS) entry which is preliminary data.</text>
</comment>
<feature type="region of interest" description="Disordered" evidence="1">
    <location>
        <begin position="678"/>
        <end position="700"/>
    </location>
</feature>
<feature type="compositionally biased region" description="Polar residues" evidence="1">
    <location>
        <begin position="344"/>
        <end position="363"/>
    </location>
</feature>
<feature type="compositionally biased region" description="Basic residues" evidence="1">
    <location>
        <begin position="691"/>
        <end position="700"/>
    </location>
</feature>
<reference evidence="2" key="1">
    <citation type="submission" date="2017-08" db="EMBL/GenBank/DDBJ databases">
        <authorList>
            <person name="Polle J.E."/>
            <person name="Barry K."/>
            <person name="Cushman J."/>
            <person name="Schmutz J."/>
            <person name="Tran D."/>
            <person name="Hathwaick L.T."/>
            <person name="Yim W.C."/>
            <person name="Jenkins J."/>
            <person name="Mckie-Krisberg Z.M."/>
            <person name="Prochnik S."/>
            <person name="Lindquist E."/>
            <person name="Dockter R.B."/>
            <person name="Adam C."/>
            <person name="Molina H."/>
            <person name="Bunkerborg J."/>
            <person name="Jin E."/>
            <person name="Buchheim M."/>
            <person name="Magnuson J."/>
        </authorList>
    </citation>
    <scope>NUCLEOTIDE SEQUENCE</scope>
    <source>
        <strain evidence="2">CCAP 19/18</strain>
    </source>
</reference>
<keyword evidence="3" id="KW-1185">Reference proteome</keyword>
<accession>A0ABQ7H4P5</accession>
<gene>
    <name evidence="2" type="ORF">DUNSADRAFT_10893</name>
</gene>
<evidence type="ECO:0000256" key="1">
    <source>
        <dbReference type="SAM" id="MobiDB-lite"/>
    </source>
</evidence>
<name>A0ABQ7H4P5_DUNSA</name>
<feature type="region of interest" description="Disordered" evidence="1">
    <location>
        <begin position="344"/>
        <end position="387"/>
    </location>
</feature>